<feature type="transmembrane region" description="Helical" evidence="1">
    <location>
        <begin position="133"/>
        <end position="151"/>
    </location>
</feature>
<evidence type="ECO:0000259" key="2">
    <source>
        <dbReference type="Pfam" id="PF00884"/>
    </source>
</evidence>
<dbReference type="Pfam" id="PF00884">
    <property type="entry name" value="Sulfatase"/>
    <property type="match status" value="1"/>
</dbReference>
<evidence type="ECO:0000313" key="3">
    <source>
        <dbReference type="EMBL" id="MBV2134483.1"/>
    </source>
</evidence>
<evidence type="ECO:0000313" key="4">
    <source>
        <dbReference type="Proteomes" id="UP000813068"/>
    </source>
</evidence>
<dbReference type="EMBL" id="JAHRGL010000057">
    <property type="protein sequence ID" value="MBV2134483.1"/>
    <property type="molecule type" value="Genomic_DNA"/>
</dbReference>
<protein>
    <submittedName>
        <fullName evidence="3">Sulfatase-like hydrolase/transferase</fullName>
    </submittedName>
</protein>
<sequence length="467" mass="52323">MSEQGVAGKARVFDFSGIAWAALLFLLLPNALFSMLAFFAGVGRPYVNLDYCLPIFLMLAGLRRIGVLGFLLLMVVDLLLISGQIFPVVRLGDILYLSKFFLLSSGNYQAIALLVVLLVLLKCLALYRFGDKVNERFAAMIFGAMVLLYLMDVRAGPSDQPHDIWKFSSDYPVASQLQNFLDYRSSKFLENVQQDGEPFTSIPADASAVSSWSALQGEQGPADRLLLVVVESWGVPRQPEIQTALLKPLRALAGARFGQGVLPFDGVTVGGELRELCQLAPNHFNLAPVLHGFENCLPNRLKAQDYRTLAMHGAVSLMYDRRDWYPRAGFEDSIFYESRNWPTRCHSFPGACDLDMMAEVADYFSADGKRFLYWLTLNSHSMYDARDIRVDAFDCAEFSIAADSRACRHLKLQAQFFDGLGRLLRDDSMRGVHVLLVGDHRPLMIESQNHKAMFEYGQVPWLAVVVD</sequence>
<feature type="transmembrane region" description="Helical" evidence="1">
    <location>
        <begin position="18"/>
        <end position="43"/>
    </location>
</feature>
<feature type="transmembrane region" description="Helical" evidence="1">
    <location>
        <begin position="55"/>
        <end position="80"/>
    </location>
</feature>
<accession>A0ABS6N096</accession>
<dbReference type="RefSeq" id="WP_217682918.1">
    <property type="nucleotide sequence ID" value="NZ_JAHRGL010000057.1"/>
</dbReference>
<gene>
    <name evidence="3" type="ORF">KRX52_17010</name>
</gene>
<keyword evidence="4" id="KW-1185">Reference proteome</keyword>
<organism evidence="3 4">
    <name type="scientific">Geopseudomonas aromaticivorans</name>
    <dbReference type="NCBI Taxonomy" id="2849492"/>
    <lineage>
        <taxon>Bacteria</taxon>
        <taxon>Pseudomonadati</taxon>
        <taxon>Pseudomonadota</taxon>
        <taxon>Gammaproteobacteria</taxon>
        <taxon>Pseudomonadales</taxon>
        <taxon>Pseudomonadaceae</taxon>
        <taxon>Geopseudomonas</taxon>
    </lineage>
</organism>
<keyword evidence="1" id="KW-0812">Transmembrane</keyword>
<dbReference type="Proteomes" id="UP000813068">
    <property type="component" value="Unassembled WGS sequence"/>
</dbReference>
<evidence type="ECO:0000256" key="1">
    <source>
        <dbReference type="SAM" id="Phobius"/>
    </source>
</evidence>
<reference evidence="3 4" key="1">
    <citation type="submission" date="2021-06" db="EMBL/GenBank/DDBJ databases">
        <title>Differences between aerobic and microaerobic xylene degrading microbial communities.</title>
        <authorList>
            <person name="Banerjee S."/>
            <person name="Tancsics A."/>
        </authorList>
    </citation>
    <scope>NUCLEOTIDE SEQUENCE [LARGE SCALE GENOMIC DNA]</scope>
    <source>
        <strain evidence="3 4">MAP12</strain>
    </source>
</reference>
<name>A0ABS6N096_9GAMM</name>
<dbReference type="InterPro" id="IPR000917">
    <property type="entry name" value="Sulfatase_N"/>
</dbReference>
<feature type="domain" description="Sulfatase N-terminal" evidence="2">
    <location>
        <begin position="278"/>
        <end position="446"/>
    </location>
</feature>
<feature type="transmembrane region" description="Helical" evidence="1">
    <location>
        <begin position="100"/>
        <end position="121"/>
    </location>
</feature>
<proteinExistence type="predicted"/>
<keyword evidence="1" id="KW-1133">Transmembrane helix</keyword>
<comment type="caution">
    <text evidence="3">The sequence shown here is derived from an EMBL/GenBank/DDBJ whole genome shotgun (WGS) entry which is preliminary data.</text>
</comment>
<keyword evidence="1" id="KW-0472">Membrane</keyword>